<dbReference type="InterPro" id="IPR016032">
    <property type="entry name" value="Sig_transdc_resp-reg_C-effctor"/>
</dbReference>
<dbReference type="Proteomes" id="UP001056873">
    <property type="component" value="Chromosome"/>
</dbReference>
<keyword evidence="2" id="KW-1185">Reference proteome</keyword>
<dbReference type="RefSeq" id="WP_166728967.1">
    <property type="nucleotide sequence ID" value="NZ_CAMIPH010000015.1"/>
</dbReference>
<dbReference type="Gene3D" id="1.10.10.10">
    <property type="entry name" value="Winged helix-like DNA-binding domain superfamily/Winged helix DNA-binding domain"/>
    <property type="match status" value="1"/>
</dbReference>
<proteinExistence type="predicted"/>
<organism evidence="1 2">
    <name type="scientific">Serratia entomophila</name>
    <dbReference type="NCBI Taxonomy" id="42906"/>
    <lineage>
        <taxon>Bacteria</taxon>
        <taxon>Pseudomonadati</taxon>
        <taxon>Pseudomonadota</taxon>
        <taxon>Gammaproteobacteria</taxon>
        <taxon>Enterobacterales</taxon>
        <taxon>Yersiniaceae</taxon>
        <taxon>Serratia</taxon>
    </lineage>
</organism>
<evidence type="ECO:0008006" key="3">
    <source>
        <dbReference type="Google" id="ProtNLM"/>
    </source>
</evidence>
<sequence length="128" mass="14721">MEKLIKQRGRVKNYCLIIKDRKLTMSNIQKTVGISKNQAKLLLCLINEIQEKNSIINYIWGMGDAEKNESNYRQLVRRTRAILATHGFPDDTIVTIPNYGLCINNKLMEKSGIPKKLSMNIYNDHAVL</sequence>
<dbReference type="EMBL" id="CP074347">
    <property type="protein sequence ID" value="USV01062.1"/>
    <property type="molecule type" value="Genomic_DNA"/>
</dbReference>
<evidence type="ECO:0000313" key="1">
    <source>
        <dbReference type="EMBL" id="USV01062.1"/>
    </source>
</evidence>
<accession>A0ABY5CSW2</accession>
<protein>
    <recommendedName>
        <fullName evidence="3">OmpR/PhoB-type domain-containing protein</fullName>
    </recommendedName>
</protein>
<name>A0ABY5CSW2_9GAMM</name>
<dbReference type="InterPro" id="IPR036388">
    <property type="entry name" value="WH-like_DNA-bd_sf"/>
</dbReference>
<reference evidence="1" key="1">
    <citation type="journal article" date="2022" name="BMC Genomics">
        <title>Genome sequence of the entomopathogenic Serratia entomophila isolate 626 and characterisation of the species specific itaconate degradation pathway.</title>
        <authorList>
            <person name="Vaughan A.L."/>
            <person name="Altermann E."/>
            <person name="Glare T.R."/>
            <person name="Hurst M.R.H."/>
        </authorList>
    </citation>
    <scope>NUCLEOTIDE SEQUENCE</scope>
    <source>
        <strain evidence="1">626</strain>
    </source>
</reference>
<gene>
    <name evidence="1" type="ORF">KFQ06_00410</name>
</gene>
<evidence type="ECO:0000313" key="2">
    <source>
        <dbReference type="Proteomes" id="UP001056873"/>
    </source>
</evidence>
<dbReference type="SUPFAM" id="SSF46894">
    <property type="entry name" value="C-terminal effector domain of the bipartite response regulators"/>
    <property type="match status" value="1"/>
</dbReference>